<feature type="transmembrane region" description="Helical" evidence="1">
    <location>
        <begin position="112"/>
        <end position="131"/>
    </location>
</feature>
<comment type="caution">
    <text evidence="2">The sequence shown here is derived from an EMBL/GenBank/DDBJ whole genome shotgun (WGS) entry which is preliminary data.</text>
</comment>
<feature type="transmembrane region" description="Helical" evidence="1">
    <location>
        <begin position="6"/>
        <end position="27"/>
    </location>
</feature>
<dbReference type="Proteomes" id="UP001344817">
    <property type="component" value="Unassembled WGS sequence"/>
</dbReference>
<keyword evidence="1" id="KW-1133">Transmembrane helix</keyword>
<name>A0ABU7MMD5_9BACT</name>
<gene>
    <name evidence="2" type="ORF">V2E24_03415</name>
</gene>
<dbReference type="EMBL" id="JAZDWZ010000013">
    <property type="protein sequence ID" value="MEE3928610.1"/>
    <property type="molecule type" value="Genomic_DNA"/>
</dbReference>
<feature type="transmembrane region" description="Helical" evidence="1">
    <location>
        <begin position="73"/>
        <end position="100"/>
    </location>
</feature>
<keyword evidence="1" id="KW-0812">Transmembrane</keyword>
<dbReference type="RefSeq" id="WP_330501023.1">
    <property type="nucleotide sequence ID" value="NZ_JAZDWZ010000013.1"/>
</dbReference>
<keyword evidence="1" id="KW-0472">Membrane</keyword>
<evidence type="ECO:0000313" key="2">
    <source>
        <dbReference type="EMBL" id="MEE3928610.1"/>
    </source>
</evidence>
<keyword evidence="3" id="KW-1185">Reference proteome</keyword>
<accession>A0ABU7MMD5</accession>
<protein>
    <submittedName>
        <fullName evidence="2">Uncharacterized protein</fullName>
    </submittedName>
</protein>
<sequence length="246" mass="28339">MSIFLILGITLITIFVISTIISTTLLLNNKKRYSWKLLIDRAILKAKNEPDQIINDSVIRGYSLIKERLNKSFIISMTVMIVCAAVFVAVDAVAFAFTLLPEHFELKYLGKIFIFTMYFGVGLVLLAFTNYRFKKRIFNINPNALNDLMNFKKDSTIDLTKLEFNNIQSDDKAQSTIFNVEISAHRVSKVYLSKSKIETTFKNKKDLQDVYSLILWASSIKGQSFWVNNIDFIKDKYLDNTKNILN</sequence>
<evidence type="ECO:0000313" key="3">
    <source>
        <dbReference type="Proteomes" id="UP001344817"/>
    </source>
</evidence>
<proteinExistence type="predicted"/>
<reference evidence="2" key="1">
    <citation type="submission" date="2024-01" db="EMBL/GenBank/DDBJ databases">
        <title>Genome sequence of Mycoplasma ciconiae type strain DSM 25251.</title>
        <authorList>
            <person name="Spergser J."/>
        </authorList>
    </citation>
    <scope>NUCLEOTIDE SEQUENCE [LARGE SCALE GENOMIC DNA]</scope>
    <source>
        <strain evidence="2">DSM 25251</strain>
    </source>
</reference>
<organism evidence="2 3">
    <name type="scientific">Mycoplasmopsis ciconiae</name>
    <dbReference type="NCBI Taxonomy" id="561067"/>
    <lineage>
        <taxon>Bacteria</taxon>
        <taxon>Bacillati</taxon>
        <taxon>Mycoplasmatota</taxon>
        <taxon>Mycoplasmoidales</taxon>
        <taxon>Metamycoplasmataceae</taxon>
        <taxon>Mycoplasmopsis</taxon>
    </lineage>
</organism>
<evidence type="ECO:0000256" key="1">
    <source>
        <dbReference type="SAM" id="Phobius"/>
    </source>
</evidence>